<accession>A0ACC0HA35</accession>
<dbReference type="EMBL" id="CM045762">
    <property type="protein sequence ID" value="KAI8009597.1"/>
    <property type="molecule type" value="Genomic_DNA"/>
</dbReference>
<dbReference type="Proteomes" id="UP001060215">
    <property type="component" value="Chromosome 5"/>
</dbReference>
<organism evidence="1 2">
    <name type="scientific">Camellia lanceoleosa</name>
    <dbReference type="NCBI Taxonomy" id="1840588"/>
    <lineage>
        <taxon>Eukaryota</taxon>
        <taxon>Viridiplantae</taxon>
        <taxon>Streptophyta</taxon>
        <taxon>Embryophyta</taxon>
        <taxon>Tracheophyta</taxon>
        <taxon>Spermatophyta</taxon>
        <taxon>Magnoliopsida</taxon>
        <taxon>eudicotyledons</taxon>
        <taxon>Gunneridae</taxon>
        <taxon>Pentapetalae</taxon>
        <taxon>asterids</taxon>
        <taxon>Ericales</taxon>
        <taxon>Theaceae</taxon>
        <taxon>Camellia</taxon>
    </lineage>
</organism>
<protein>
    <submittedName>
        <fullName evidence="1">Guanine nucleotide exchange factor SPIKE 1</fullName>
    </submittedName>
</protein>
<gene>
    <name evidence="1" type="ORF">LOK49_LG06G02840</name>
</gene>
<sequence>MELVHFSHEHPLILEEEHNNNGVEVSCYVCQQPISGPTYSCRQCQHFSLHKVCAELPTKMEHPMHPEHHLILLPDLPYSQLAYECSACQQPYESFTYSCFDCNFQLDILCALLSHSKCVADLCGALHCGLVMDSNSKFRKTKCNPAAAARNHHLCESLADSCFPVNQSPSANRLHELFLRQFCDAHTCSGGRKPFSRGGQVDACRYFYIPSQSKTMCILRIALANRDFFFHLITTIGEFASISDKAVVTRFFKTTMQKLLKVTQEASKAESSQSSNQMQIDNSSNENSLSLARAQLFDLAVAFLPGLDASEIDLLFIAVKPTLKAINSLKNVDSTALLQFLQPILNMLLHLIGNGGETLQVAAFRAMVNILTRVQQESVDEAERNRFLVNYVDYAFDDFGGRQPPVYPDRIARGNCEGISTPMLLLDSDPLSDLFRLAAPHRMESMIIFRNEAPEKAVHSGSRGVESTDPKIARSVALRHSLLSEWNHSPPPPAHA</sequence>
<evidence type="ECO:0000313" key="1">
    <source>
        <dbReference type="EMBL" id="KAI8009597.1"/>
    </source>
</evidence>
<evidence type="ECO:0000313" key="2">
    <source>
        <dbReference type="Proteomes" id="UP001060215"/>
    </source>
</evidence>
<reference evidence="1 2" key="1">
    <citation type="journal article" date="2022" name="Plant J.">
        <title>Chromosome-level genome of Camellia lanceoleosa provides a valuable resource for understanding genome evolution and self-incompatibility.</title>
        <authorList>
            <person name="Gong W."/>
            <person name="Xiao S."/>
            <person name="Wang L."/>
            <person name="Liao Z."/>
            <person name="Chang Y."/>
            <person name="Mo W."/>
            <person name="Hu G."/>
            <person name="Li W."/>
            <person name="Zhao G."/>
            <person name="Zhu H."/>
            <person name="Hu X."/>
            <person name="Ji K."/>
            <person name="Xiang X."/>
            <person name="Song Q."/>
            <person name="Yuan D."/>
            <person name="Jin S."/>
            <person name="Zhang L."/>
        </authorList>
    </citation>
    <scope>NUCLEOTIDE SEQUENCE [LARGE SCALE GENOMIC DNA]</scope>
    <source>
        <strain evidence="1">SQ_2022a</strain>
    </source>
</reference>
<name>A0ACC0HA35_9ERIC</name>
<keyword evidence="2" id="KW-1185">Reference proteome</keyword>
<proteinExistence type="predicted"/>
<comment type="caution">
    <text evidence="1">The sequence shown here is derived from an EMBL/GenBank/DDBJ whole genome shotgun (WGS) entry which is preliminary data.</text>
</comment>